<evidence type="ECO:0000256" key="2">
    <source>
        <dbReference type="ARBA" id="ARBA00023015"/>
    </source>
</evidence>
<dbReference type="PANTHER" id="PTHR46796:SF12">
    <property type="entry name" value="HTH-TYPE DNA-BINDING TRANSCRIPTIONAL ACTIVATOR EUTR"/>
    <property type="match status" value="1"/>
</dbReference>
<dbReference type="Proteomes" id="UP000593833">
    <property type="component" value="Chromosome"/>
</dbReference>
<keyword evidence="3" id="KW-0238">DNA-binding</keyword>
<dbReference type="PROSITE" id="PS00041">
    <property type="entry name" value="HTH_ARAC_FAMILY_1"/>
    <property type="match status" value="1"/>
</dbReference>
<dbReference type="RefSeq" id="WP_024074631.1">
    <property type="nucleotide sequence ID" value="NZ_CP015637.1"/>
</dbReference>
<proteinExistence type="predicted"/>
<evidence type="ECO:0000256" key="1">
    <source>
        <dbReference type="ARBA" id="ARBA00004496"/>
    </source>
</evidence>
<dbReference type="GO" id="GO:0003700">
    <property type="term" value="F:DNA-binding transcription factor activity"/>
    <property type="evidence" value="ECO:0007669"/>
    <property type="project" value="InterPro"/>
</dbReference>
<dbReference type="PROSITE" id="PS01124">
    <property type="entry name" value="HTH_ARAC_FAMILY_2"/>
    <property type="match status" value="1"/>
</dbReference>
<dbReference type="SMART" id="SM00342">
    <property type="entry name" value="HTH_ARAC"/>
    <property type="match status" value="1"/>
</dbReference>
<evidence type="ECO:0000313" key="7">
    <source>
        <dbReference type="Proteomes" id="UP000593833"/>
    </source>
</evidence>
<reference evidence="6 7" key="1">
    <citation type="submission" date="2020-10" db="EMBL/GenBank/DDBJ databases">
        <title>Complete genome sequence of a novel Pseudomonas fluorescens strain isolated from the flower of kumarahou (Pomaderris kumeraho).</title>
        <authorList>
            <person name="Summers M.C."/>
            <person name="Nowak V."/>
            <person name="Fairhurst M.J."/>
            <person name="Owen J.G."/>
            <person name="Gerth M.L."/>
            <person name="Patrick W.M."/>
        </authorList>
    </citation>
    <scope>NUCLEOTIDE SEQUENCE [LARGE SCALE GENOMIC DNA]</scope>
    <source>
        <strain evidence="6 7">KF1</strain>
    </source>
</reference>
<dbReference type="InterPro" id="IPR018060">
    <property type="entry name" value="HTH_AraC"/>
</dbReference>
<keyword evidence="4" id="KW-0804">Transcription</keyword>
<dbReference type="AlphaFoldDB" id="A0A1B3D732"/>
<dbReference type="InterPro" id="IPR018062">
    <property type="entry name" value="HTH_AraC-typ_CS"/>
</dbReference>
<organism evidence="6 7">
    <name type="scientific">Pseudomonas fluorescens</name>
    <dbReference type="NCBI Taxonomy" id="294"/>
    <lineage>
        <taxon>Bacteria</taxon>
        <taxon>Pseudomonadati</taxon>
        <taxon>Pseudomonadota</taxon>
        <taxon>Gammaproteobacteria</taxon>
        <taxon>Pseudomonadales</taxon>
        <taxon>Pseudomonadaceae</taxon>
        <taxon>Pseudomonas</taxon>
    </lineage>
</organism>
<comment type="subcellular location">
    <subcellularLocation>
        <location evidence="1">Cytoplasm</location>
    </subcellularLocation>
</comment>
<evidence type="ECO:0000313" key="6">
    <source>
        <dbReference type="EMBL" id="QOU07426.1"/>
    </source>
</evidence>
<dbReference type="GO" id="GO:0043565">
    <property type="term" value="F:sequence-specific DNA binding"/>
    <property type="evidence" value="ECO:0007669"/>
    <property type="project" value="InterPro"/>
</dbReference>
<dbReference type="OrthoDB" id="6003540at2"/>
<accession>A0A1B3D732</accession>
<evidence type="ECO:0000256" key="4">
    <source>
        <dbReference type="ARBA" id="ARBA00023163"/>
    </source>
</evidence>
<dbReference type="Gene3D" id="1.10.10.60">
    <property type="entry name" value="Homeodomain-like"/>
    <property type="match status" value="1"/>
</dbReference>
<name>A0A1B3D732_PSEFL</name>
<protein>
    <submittedName>
        <fullName evidence="6">Helix-turn-helix domain-containing protein</fullName>
    </submittedName>
</protein>
<dbReference type="SUPFAM" id="SSF46689">
    <property type="entry name" value="Homeodomain-like"/>
    <property type="match status" value="2"/>
</dbReference>
<dbReference type="InterPro" id="IPR009057">
    <property type="entry name" value="Homeodomain-like_sf"/>
</dbReference>
<dbReference type="GO" id="GO:0009893">
    <property type="term" value="P:positive regulation of metabolic process"/>
    <property type="evidence" value="ECO:0007669"/>
    <property type="project" value="UniProtKB-ARBA"/>
</dbReference>
<keyword evidence="2" id="KW-0805">Transcription regulation</keyword>
<dbReference type="InterPro" id="IPR050204">
    <property type="entry name" value="AraC_XylS_family_regulators"/>
</dbReference>
<sequence>MNNNNMLVPTASALVRSTLPFQRWQTNDIDEHARNMDGWHVRYDQLSPGPFTGELIEFRSGWMQLARDRSNQAMIKRGTAWKGAITFSLPLSASGALYCSGHPIHEPSLLVAHGENLPELLTPQHLDLLSVAIEEQALEHVLERQGSQFRITDLPKCYRLGNSSVQRELMALFDELAGCDQGRDAVLGHDSIRRGIRDAVMLHLLELVAPDQAPPLNPTARKRMVDRAREYALSHLDEPLSILDLCNHIGASRRKLQYCFQETLGINPVAYLRALRLNAVRRELRMSTQAHGVQEVAARWGFWHLSRFSSDYRTMFGESPSQTLRRTQLC</sequence>
<dbReference type="EMBL" id="CP063233">
    <property type="protein sequence ID" value="QOU07426.1"/>
    <property type="molecule type" value="Genomic_DNA"/>
</dbReference>
<gene>
    <name evidence="6" type="ORF">IM720_12090</name>
</gene>
<comment type="function">
    <text evidence="5">Regulatory protein of the TOL plasmid xyl operons. XylS activates the xylXYZLTEGFJQKIH operon required for the degradation of toluene, m-xylene and p-xylene.</text>
</comment>
<dbReference type="GO" id="GO:0005737">
    <property type="term" value="C:cytoplasm"/>
    <property type="evidence" value="ECO:0007669"/>
    <property type="project" value="UniProtKB-SubCell"/>
</dbReference>
<evidence type="ECO:0000256" key="3">
    <source>
        <dbReference type="ARBA" id="ARBA00023125"/>
    </source>
</evidence>
<dbReference type="PANTHER" id="PTHR46796">
    <property type="entry name" value="HTH-TYPE TRANSCRIPTIONAL ACTIVATOR RHAS-RELATED"/>
    <property type="match status" value="1"/>
</dbReference>
<dbReference type="Pfam" id="PF12833">
    <property type="entry name" value="HTH_18"/>
    <property type="match status" value="1"/>
</dbReference>
<evidence type="ECO:0000256" key="5">
    <source>
        <dbReference type="ARBA" id="ARBA00037345"/>
    </source>
</evidence>